<name>A0A0W8FBW1_9ZZZZ</name>
<protein>
    <submittedName>
        <fullName evidence="1">Uncharacterized protein</fullName>
    </submittedName>
</protein>
<dbReference type="EMBL" id="LNQE01001387">
    <property type="protein sequence ID" value="KUG18347.1"/>
    <property type="molecule type" value="Genomic_DNA"/>
</dbReference>
<comment type="caution">
    <text evidence="1">The sequence shown here is derived from an EMBL/GenBank/DDBJ whole genome shotgun (WGS) entry which is preliminary data.</text>
</comment>
<reference evidence="1" key="1">
    <citation type="journal article" date="2015" name="Proc. Natl. Acad. Sci. U.S.A.">
        <title>Networks of energetic and metabolic interactions define dynamics in microbial communities.</title>
        <authorList>
            <person name="Embree M."/>
            <person name="Liu J.K."/>
            <person name="Al-Bassam M.M."/>
            <person name="Zengler K."/>
        </authorList>
    </citation>
    <scope>NUCLEOTIDE SEQUENCE</scope>
</reference>
<dbReference type="AlphaFoldDB" id="A0A0W8FBW1"/>
<evidence type="ECO:0000313" key="1">
    <source>
        <dbReference type="EMBL" id="KUG18347.1"/>
    </source>
</evidence>
<gene>
    <name evidence="1" type="ORF">ASZ90_011957</name>
</gene>
<organism evidence="1">
    <name type="scientific">hydrocarbon metagenome</name>
    <dbReference type="NCBI Taxonomy" id="938273"/>
    <lineage>
        <taxon>unclassified sequences</taxon>
        <taxon>metagenomes</taxon>
        <taxon>ecological metagenomes</taxon>
    </lineage>
</organism>
<proteinExistence type="predicted"/>
<accession>A0A0W8FBW1</accession>
<sequence length="44" mass="5155">MRCKGLPEADVIYHPRELIRFRDFASLQFRDFAQGQNSHDGMSN</sequence>